<keyword evidence="3" id="KW-0472">Membrane</keyword>
<dbReference type="Proteomes" id="UP000199356">
    <property type="component" value="Unassembled WGS sequence"/>
</dbReference>
<evidence type="ECO:0000259" key="4">
    <source>
        <dbReference type="Pfam" id="PF01103"/>
    </source>
</evidence>
<comment type="subcellular location">
    <subcellularLocation>
        <location evidence="1">Membrane</location>
    </subcellularLocation>
</comment>
<dbReference type="STRING" id="441119.SAMN04488047_10542"/>
<proteinExistence type="predicted"/>
<sequence length="601" mass="63341">MTIHSAARARIVAGLALLILAPLATPAVALERLVFRTPGADENLREDLISSSLVAEAAQEGVDDPQELLAAAQADYGRLVGVLYAEARFGGIVNILLDGREAADIAPLNTPADISTITVEVQPGTLYRFGTASVAPLVQGTELPEEFAPGEPAYTPAIEDAVDAAAAAWRQVGFAQVDVAEQSIVADHAVERLSAQVRLDPGRRLRFGQLRPEGFSRVRLERIVEIAGLPTGQIYDPDELEQAAGRLRRTGAFGSVTLQAAEVAGPDDRLDFTAIVTEQKPRRFGFGAEISSIDGVTLSGFWLHRNLLGGAERFQVNGELAQLASDTGEDYTIGVALTRPATFGPDVNLRVAAELEQLNEPDFTSQSGTVGFALERIVSEETTLEAGLAYRFSRVTDDAGTRNYSLLSLPIGAVLERRDDPLDPTEGYFVDAELEPFLGFNDADNGGRFTIDARGYRGLGEDDRVVLAGRAFGGSIFGADLQGVPNDFRFYSGGGGTVRGQDYQALGVTLPDGVESGGASLLGLSAEARVGVTDRFGVVAFADWATVGPEATPFSDADSHSGAGLGVRYFTPIGPIRLDVAAPVSGGGSGVGIYVGIGQAF</sequence>
<dbReference type="Gene3D" id="2.40.160.50">
    <property type="entry name" value="membrane protein fhac: a member of the omp85/tpsb transporter family"/>
    <property type="match status" value="1"/>
</dbReference>
<feature type="domain" description="Bacterial surface antigen (D15)" evidence="4">
    <location>
        <begin position="306"/>
        <end position="601"/>
    </location>
</feature>
<dbReference type="Pfam" id="PF01103">
    <property type="entry name" value="Omp85"/>
    <property type="match status" value="1"/>
</dbReference>
<keyword evidence="6" id="KW-1185">Reference proteome</keyword>
<dbReference type="EMBL" id="FOXA01000005">
    <property type="protein sequence ID" value="SFP31899.1"/>
    <property type="molecule type" value="Genomic_DNA"/>
</dbReference>
<dbReference type="GO" id="GO:0019867">
    <property type="term" value="C:outer membrane"/>
    <property type="evidence" value="ECO:0007669"/>
    <property type="project" value="InterPro"/>
</dbReference>
<dbReference type="PANTHER" id="PTHR12815:SF42">
    <property type="entry name" value="BACTERIAL SURFACE ANTIGEN (D15) DOMAIN-CONTAINING PROTEIN"/>
    <property type="match status" value="1"/>
</dbReference>
<dbReference type="Gene3D" id="3.10.20.310">
    <property type="entry name" value="membrane protein fhac"/>
    <property type="match status" value="1"/>
</dbReference>
<dbReference type="OrthoDB" id="9769707at2"/>
<evidence type="ECO:0000256" key="3">
    <source>
        <dbReference type="ARBA" id="ARBA00023136"/>
    </source>
</evidence>
<gene>
    <name evidence="5" type="ORF">SAMN04488047_10542</name>
</gene>
<keyword evidence="2" id="KW-1134">Transmembrane beta strand</keyword>
<evidence type="ECO:0000256" key="2">
    <source>
        <dbReference type="ARBA" id="ARBA00022452"/>
    </source>
</evidence>
<accession>A0A1I5PCS3</accession>
<evidence type="ECO:0000256" key="1">
    <source>
        <dbReference type="ARBA" id="ARBA00004370"/>
    </source>
</evidence>
<name>A0A1I5PCS3_9RHOB</name>
<protein>
    <submittedName>
        <fullName evidence="5">Autotransporter secretion outer membrane protein TamA</fullName>
    </submittedName>
</protein>
<dbReference type="PANTHER" id="PTHR12815">
    <property type="entry name" value="SORTING AND ASSEMBLY MACHINERY SAMM50 PROTEIN FAMILY MEMBER"/>
    <property type="match status" value="1"/>
</dbReference>
<dbReference type="InterPro" id="IPR039910">
    <property type="entry name" value="D15-like"/>
</dbReference>
<evidence type="ECO:0000313" key="5">
    <source>
        <dbReference type="EMBL" id="SFP31899.1"/>
    </source>
</evidence>
<evidence type="ECO:0000313" key="6">
    <source>
        <dbReference type="Proteomes" id="UP000199356"/>
    </source>
</evidence>
<keyword evidence="2" id="KW-0812">Transmembrane</keyword>
<dbReference type="InterPro" id="IPR000184">
    <property type="entry name" value="Bac_surfAg_D15"/>
</dbReference>
<reference evidence="5 6" key="1">
    <citation type="submission" date="2016-10" db="EMBL/GenBank/DDBJ databases">
        <authorList>
            <person name="de Groot N.N."/>
        </authorList>
    </citation>
    <scope>NUCLEOTIDE SEQUENCE [LARGE SCALE GENOMIC DNA]</scope>
    <source>
        <strain evidence="5 6">DSM 19547</strain>
    </source>
</reference>
<dbReference type="RefSeq" id="WP_093420170.1">
    <property type="nucleotide sequence ID" value="NZ_FOXA01000005.1"/>
</dbReference>
<organism evidence="5 6">
    <name type="scientific">Tranquillimonas alkanivorans</name>
    <dbReference type="NCBI Taxonomy" id="441119"/>
    <lineage>
        <taxon>Bacteria</taxon>
        <taxon>Pseudomonadati</taxon>
        <taxon>Pseudomonadota</taxon>
        <taxon>Alphaproteobacteria</taxon>
        <taxon>Rhodobacterales</taxon>
        <taxon>Roseobacteraceae</taxon>
        <taxon>Tranquillimonas</taxon>
    </lineage>
</organism>
<dbReference type="AlphaFoldDB" id="A0A1I5PCS3"/>